<accession>A0A0D7B0Z9</accession>
<dbReference type="OrthoDB" id="47494at2759"/>
<dbReference type="PANTHER" id="PTHR13789:SF309">
    <property type="entry name" value="PUTATIVE (AFU_ORTHOLOGUE AFUA_6G14510)-RELATED"/>
    <property type="match status" value="1"/>
</dbReference>
<dbReference type="AlphaFoldDB" id="A0A0D7B0Z9"/>
<dbReference type="InterPro" id="IPR036188">
    <property type="entry name" value="FAD/NAD-bd_sf"/>
</dbReference>
<keyword evidence="8" id="KW-1185">Reference proteome</keyword>
<evidence type="ECO:0000313" key="7">
    <source>
        <dbReference type="EMBL" id="KIY63824.1"/>
    </source>
</evidence>
<dbReference type="GO" id="GO:0004497">
    <property type="term" value="F:monooxygenase activity"/>
    <property type="evidence" value="ECO:0007669"/>
    <property type="project" value="UniProtKB-KW"/>
</dbReference>
<keyword evidence="2" id="KW-0285">Flavoprotein</keyword>
<keyword evidence="4" id="KW-0560">Oxidoreductase</keyword>
<dbReference type="EMBL" id="KN880671">
    <property type="protein sequence ID" value="KIY63824.1"/>
    <property type="molecule type" value="Genomic_DNA"/>
</dbReference>
<sequence>MKVIVVGGGIGGLAAYHSFKTYVPDASVTVYEAYVRSPDSASVLGGGSVIIMNGIRALSRISPNAVAHIYRTGFQAPYFNLRNEHGSTLGQMGRGRDRLMLARAALHDAMMLDVPEGVVVCGRRVIEVNESPEKATVTFEDGQTEDCDLVIGADGVRSTCRTAIYGPDNHALRYDGMTGIGGFVPLASLSKRIQDGIMADCAPSMTYGRDGFFGYSLSLPIETPVAEQQLMWWSTYAVDPPPERDQPPSDIYATLMSKHAHWHSPHGPNLFHSIIHAACGNSDPESKAQAHSSSTQARFRKWLVLPRFETDRLPRWASDHSRIFLIGDAAHTQSPDSGQGASMAIEDADMLGILAKHFTKNGIDSSEEAMKKIRTAYETLRMPRIDRVLRLGKDSENRKRKLSWFAAKLRDVALWMLCRMPSWVMRRFNAGSLYNVDVEVAHYLSFGRT</sequence>
<evidence type="ECO:0000256" key="1">
    <source>
        <dbReference type="ARBA" id="ARBA00007992"/>
    </source>
</evidence>
<name>A0A0D7B0Z9_9AGAR</name>
<dbReference type="Pfam" id="PF01494">
    <property type="entry name" value="FAD_binding_3"/>
    <property type="match status" value="1"/>
</dbReference>
<dbReference type="PANTHER" id="PTHR13789">
    <property type="entry name" value="MONOOXYGENASE"/>
    <property type="match status" value="1"/>
</dbReference>
<evidence type="ECO:0000259" key="6">
    <source>
        <dbReference type="Pfam" id="PF01494"/>
    </source>
</evidence>
<dbReference type="Proteomes" id="UP000054007">
    <property type="component" value="Unassembled WGS sequence"/>
</dbReference>
<dbReference type="PRINTS" id="PR00420">
    <property type="entry name" value="RNGMNOXGNASE"/>
</dbReference>
<dbReference type="Gene3D" id="3.50.50.60">
    <property type="entry name" value="FAD/NAD(P)-binding domain"/>
    <property type="match status" value="1"/>
</dbReference>
<gene>
    <name evidence="7" type="ORF">CYLTODRAFT_124578</name>
</gene>
<keyword evidence="5" id="KW-0503">Monooxygenase</keyword>
<evidence type="ECO:0000256" key="2">
    <source>
        <dbReference type="ARBA" id="ARBA00022630"/>
    </source>
</evidence>
<evidence type="ECO:0000313" key="8">
    <source>
        <dbReference type="Proteomes" id="UP000054007"/>
    </source>
</evidence>
<keyword evidence="3" id="KW-0274">FAD</keyword>
<proteinExistence type="inferred from homology"/>
<dbReference type="GO" id="GO:0071949">
    <property type="term" value="F:FAD binding"/>
    <property type="evidence" value="ECO:0007669"/>
    <property type="project" value="InterPro"/>
</dbReference>
<dbReference type="InterPro" id="IPR002938">
    <property type="entry name" value="FAD-bd"/>
</dbReference>
<evidence type="ECO:0000256" key="5">
    <source>
        <dbReference type="ARBA" id="ARBA00023033"/>
    </source>
</evidence>
<dbReference type="SUPFAM" id="SSF51905">
    <property type="entry name" value="FAD/NAD(P)-binding domain"/>
    <property type="match status" value="1"/>
</dbReference>
<comment type="similarity">
    <text evidence="1">Belongs to the paxM FAD-dependent monooxygenase family.</text>
</comment>
<evidence type="ECO:0000256" key="3">
    <source>
        <dbReference type="ARBA" id="ARBA00022827"/>
    </source>
</evidence>
<dbReference type="InterPro" id="IPR050493">
    <property type="entry name" value="FAD-dep_Monooxygenase_BioMet"/>
</dbReference>
<evidence type="ECO:0000256" key="4">
    <source>
        <dbReference type="ARBA" id="ARBA00023002"/>
    </source>
</evidence>
<protein>
    <submittedName>
        <fullName evidence="7">FAD/NAD(P)-binding domain-containing protein</fullName>
    </submittedName>
</protein>
<reference evidence="7 8" key="1">
    <citation type="journal article" date="2015" name="Fungal Genet. Biol.">
        <title>Evolution of novel wood decay mechanisms in Agaricales revealed by the genome sequences of Fistulina hepatica and Cylindrobasidium torrendii.</title>
        <authorList>
            <person name="Floudas D."/>
            <person name="Held B.W."/>
            <person name="Riley R."/>
            <person name="Nagy L.G."/>
            <person name="Koehler G."/>
            <person name="Ransdell A.S."/>
            <person name="Younus H."/>
            <person name="Chow J."/>
            <person name="Chiniquy J."/>
            <person name="Lipzen A."/>
            <person name="Tritt A."/>
            <person name="Sun H."/>
            <person name="Haridas S."/>
            <person name="LaButti K."/>
            <person name="Ohm R.A."/>
            <person name="Kues U."/>
            <person name="Blanchette R.A."/>
            <person name="Grigoriev I.V."/>
            <person name="Minto R.E."/>
            <person name="Hibbett D.S."/>
        </authorList>
    </citation>
    <scope>NUCLEOTIDE SEQUENCE [LARGE SCALE GENOMIC DNA]</scope>
    <source>
        <strain evidence="7 8">FP15055 ss-10</strain>
    </source>
</reference>
<organism evidence="7 8">
    <name type="scientific">Cylindrobasidium torrendii FP15055 ss-10</name>
    <dbReference type="NCBI Taxonomy" id="1314674"/>
    <lineage>
        <taxon>Eukaryota</taxon>
        <taxon>Fungi</taxon>
        <taxon>Dikarya</taxon>
        <taxon>Basidiomycota</taxon>
        <taxon>Agaricomycotina</taxon>
        <taxon>Agaricomycetes</taxon>
        <taxon>Agaricomycetidae</taxon>
        <taxon>Agaricales</taxon>
        <taxon>Marasmiineae</taxon>
        <taxon>Physalacriaceae</taxon>
        <taxon>Cylindrobasidium</taxon>
    </lineage>
</organism>
<dbReference type="STRING" id="1314674.A0A0D7B0Z9"/>
<feature type="domain" description="FAD-binding" evidence="6">
    <location>
        <begin position="316"/>
        <end position="359"/>
    </location>
</feature>